<dbReference type="EMBL" id="JBGBZA010000002">
    <property type="protein sequence ID" value="MEY9320246.1"/>
    <property type="molecule type" value="Genomic_DNA"/>
</dbReference>
<evidence type="ECO:0000313" key="2">
    <source>
        <dbReference type="Proteomes" id="UP001565471"/>
    </source>
</evidence>
<comment type="caution">
    <text evidence="1">The sequence shown here is derived from an EMBL/GenBank/DDBJ whole genome shotgun (WGS) entry which is preliminary data.</text>
</comment>
<accession>A0ABV4F9U4</accession>
<keyword evidence="2" id="KW-1185">Reference proteome</keyword>
<proteinExistence type="predicted"/>
<sequence>MIHLDHDGRAFDAHDVWTAGFVHSEQFLLFGLGLATSFNHRHRQFLEHLRGGEWVPAVDLPDQAKLKLTLLRHQWIEIREADGKVSYRITAGGLAEMSKPTRVR</sequence>
<dbReference type="Proteomes" id="UP001565471">
    <property type="component" value="Unassembled WGS sequence"/>
</dbReference>
<reference evidence="1 2" key="1">
    <citation type="submission" date="2024-07" db="EMBL/GenBank/DDBJ databases">
        <title>Genomic Encyclopedia of Type Strains, Phase V (KMG-V): Genome sequencing to study the core and pangenomes of soil and plant-associated prokaryotes.</title>
        <authorList>
            <person name="Whitman W."/>
        </authorList>
    </citation>
    <scope>NUCLEOTIDE SEQUENCE [LARGE SCALE GENOMIC DNA]</scope>
    <source>
        <strain evidence="1 2">USDA 415</strain>
    </source>
</reference>
<dbReference type="RefSeq" id="WP_157183483.1">
    <property type="nucleotide sequence ID" value="NZ_BJNL01000031.1"/>
</dbReference>
<dbReference type="GeneID" id="92951832"/>
<name>A0ABV4F9U4_BRAEL</name>
<protein>
    <submittedName>
        <fullName evidence="1">Uncharacterized protein</fullName>
    </submittedName>
</protein>
<evidence type="ECO:0000313" key="1">
    <source>
        <dbReference type="EMBL" id="MEY9320246.1"/>
    </source>
</evidence>
<organism evidence="1 2">
    <name type="scientific">Bradyrhizobium elkanii</name>
    <dbReference type="NCBI Taxonomy" id="29448"/>
    <lineage>
        <taxon>Bacteria</taxon>
        <taxon>Pseudomonadati</taxon>
        <taxon>Pseudomonadota</taxon>
        <taxon>Alphaproteobacteria</taxon>
        <taxon>Hyphomicrobiales</taxon>
        <taxon>Nitrobacteraceae</taxon>
        <taxon>Bradyrhizobium</taxon>
    </lineage>
</organism>
<gene>
    <name evidence="1" type="ORF">ABIF29_007045</name>
</gene>